<evidence type="ECO:0000256" key="6">
    <source>
        <dbReference type="SAM" id="Coils"/>
    </source>
</evidence>
<dbReference type="SUPFAM" id="SSF47459">
    <property type="entry name" value="HLH, helix-loop-helix DNA-binding domain"/>
    <property type="match status" value="1"/>
</dbReference>
<dbReference type="AlphaFoldDB" id="A0A2G5B0U8"/>
<keyword evidence="3" id="KW-0010">Activator</keyword>
<accession>A0A2G5B0U8</accession>
<evidence type="ECO:0000256" key="1">
    <source>
        <dbReference type="ARBA" id="ARBA00023015"/>
    </source>
</evidence>
<dbReference type="Proteomes" id="UP000242474">
    <property type="component" value="Unassembled WGS sequence"/>
</dbReference>
<evidence type="ECO:0000313" key="8">
    <source>
        <dbReference type="EMBL" id="PIA12642.1"/>
    </source>
</evidence>
<keyword evidence="2" id="KW-0238">DNA-binding</keyword>
<dbReference type="Pfam" id="PF00010">
    <property type="entry name" value="HLH"/>
    <property type="match status" value="1"/>
</dbReference>
<protein>
    <recommendedName>
        <fullName evidence="7">BHLH domain-containing protein</fullName>
    </recommendedName>
</protein>
<proteinExistence type="predicted"/>
<dbReference type="GO" id="GO:0003677">
    <property type="term" value="F:DNA binding"/>
    <property type="evidence" value="ECO:0007669"/>
    <property type="project" value="UniProtKB-KW"/>
</dbReference>
<feature type="coiled-coil region" evidence="6">
    <location>
        <begin position="80"/>
        <end position="107"/>
    </location>
</feature>
<dbReference type="PANTHER" id="PTHR10328">
    <property type="entry name" value="PROTEIN MAX MYC-ASSOCIATED FACTOR X"/>
    <property type="match status" value="1"/>
</dbReference>
<feature type="domain" description="BHLH" evidence="7">
    <location>
        <begin position="39"/>
        <end position="90"/>
    </location>
</feature>
<dbReference type="EMBL" id="KZ303605">
    <property type="protein sequence ID" value="PIA12642.1"/>
    <property type="molecule type" value="Genomic_DNA"/>
</dbReference>
<dbReference type="InterPro" id="IPR036638">
    <property type="entry name" value="HLH_DNA-bd_sf"/>
</dbReference>
<dbReference type="GO" id="GO:0003700">
    <property type="term" value="F:DNA-binding transcription factor activity"/>
    <property type="evidence" value="ECO:0007669"/>
    <property type="project" value="TreeGrafter"/>
</dbReference>
<dbReference type="PROSITE" id="PS50888">
    <property type="entry name" value="BHLH"/>
    <property type="match status" value="1"/>
</dbReference>
<reference evidence="8 9" key="1">
    <citation type="journal article" date="2015" name="Genome Biol. Evol.">
        <title>Phylogenomic analyses indicate that early fungi evolved digesting cell walls of algal ancestors of land plants.</title>
        <authorList>
            <person name="Chang Y."/>
            <person name="Wang S."/>
            <person name="Sekimoto S."/>
            <person name="Aerts A.L."/>
            <person name="Choi C."/>
            <person name="Clum A."/>
            <person name="LaButti K.M."/>
            <person name="Lindquist E.A."/>
            <person name="Yee Ngan C."/>
            <person name="Ohm R.A."/>
            <person name="Salamov A.A."/>
            <person name="Grigoriev I.V."/>
            <person name="Spatafora J.W."/>
            <person name="Berbee M.L."/>
        </authorList>
    </citation>
    <scope>NUCLEOTIDE SEQUENCE [LARGE SCALE GENOMIC DNA]</scope>
    <source>
        <strain evidence="8 9">NRRL 1564</strain>
    </source>
</reference>
<dbReference type="STRING" id="763665.A0A2G5B0U8"/>
<evidence type="ECO:0000313" key="9">
    <source>
        <dbReference type="Proteomes" id="UP000242474"/>
    </source>
</evidence>
<keyword evidence="4" id="KW-0804">Transcription</keyword>
<gene>
    <name evidence="8" type="ORF">COEREDRAFT_12460</name>
</gene>
<dbReference type="GO" id="GO:0046983">
    <property type="term" value="F:protein dimerization activity"/>
    <property type="evidence" value="ECO:0007669"/>
    <property type="project" value="InterPro"/>
</dbReference>
<dbReference type="GO" id="GO:0090575">
    <property type="term" value="C:RNA polymerase II transcription regulator complex"/>
    <property type="evidence" value="ECO:0007669"/>
    <property type="project" value="TreeGrafter"/>
</dbReference>
<evidence type="ECO:0000256" key="4">
    <source>
        <dbReference type="ARBA" id="ARBA00023163"/>
    </source>
</evidence>
<keyword evidence="1" id="KW-0805">Transcription regulation</keyword>
<keyword evidence="9" id="KW-1185">Reference proteome</keyword>
<evidence type="ECO:0000256" key="3">
    <source>
        <dbReference type="ARBA" id="ARBA00023159"/>
    </source>
</evidence>
<dbReference type="Gene3D" id="4.10.280.10">
    <property type="entry name" value="Helix-loop-helix DNA-binding domain"/>
    <property type="match status" value="1"/>
</dbReference>
<evidence type="ECO:0000256" key="5">
    <source>
        <dbReference type="ARBA" id="ARBA00023242"/>
    </source>
</evidence>
<keyword evidence="5" id="KW-0539">Nucleus</keyword>
<evidence type="ECO:0000259" key="7">
    <source>
        <dbReference type="PROSITE" id="PS50888"/>
    </source>
</evidence>
<dbReference type="OrthoDB" id="8964853at2759"/>
<dbReference type="PANTHER" id="PTHR10328:SF3">
    <property type="entry name" value="PROTEIN MAX"/>
    <property type="match status" value="1"/>
</dbReference>
<name>A0A2G5B0U8_COERN</name>
<sequence length="259" mass="28752">MSAFQPVSEGEAIAAIDINRAHSSSTRSATMHLAIKPKKKRLNHNELERKRRHHQREVLYELRDVIPTLHIVKPSTVLIMQKAKEYIDLLRRTIQEMDVEINDLRRALVAAGYPLPMPTQQQSICDLSNNQATFADTSQPSQSMSEQIIDVSPQCHLTMDQHAQLPLAFSDISLARTHFDTQSISNISQLHSVLTKGTAELGPGADRPISPVSPYQLERAQEHVSSEFKRQLQNIQITPSTSNGSIATTPGGCVLGAHV</sequence>
<organism evidence="8 9">
    <name type="scientific">Coemansia reversa (strain ATCC 12441 / NRRL 1564)</name>
    <dbReference type="NCBI Taxonomy" id="763665"/>
    <lineage>
        <taxon>Eukaryota</taxon>
        <taxon>Fungi</taxon>
        <taxon>Fungi incertae sedis</taxon>
        <taxon>Zoopagomycota</taxon>
        <taxon>Kickxellomycotina</taxon>
        <taxon>Kickxellomycetes</taxon>
        <taxon>Kickxellales</taxon>
        <taxon>Kickxellaceae</taxon>
        <taxon>Coemansia</taxon>
    </lineage>
</organism>
<keyword evidence="6" id="KW-0175">Coiled coil</keyword>
<dbReference type="GO" id="GO:0045944">
    <property type="term" value="P:positive regulation of transcription by RNA polymerase II"/>
    <property type="evidence" value="ECO:0007669"/>
    <property type="project" value="TreeGrafter"/>
</dbReference>
<dbReference type="SMART" id="SM00353">
    <property type="entry name" value="HLH"/>
    <property type="match status" value="1"/>
</dbReference>
<evidence type="ECO:0000256" key="2">
    <source>
        <dbReference type="ARBA" id="ARBA00023125"/>
    </source>
</evidence>
<dbReference type="InterPro" id="IPR011598">
    <property type="entry name" value="bHLH_dom"/>
</dbReference>